<dbReference type="InterPro" id="IPR014001">
    <property type="entry name" value="Helicase_ATP-bd"/>
</dbReference>
<evidence type="ECO:0000256" key="9">
    <source>
        <dbReference type="ARBA" id="ARBA00022833"/>
    </source>
</evidence>
<evidence type="ECO:0000256" key="10">
    <source>
        <dbReference type="ARBA" id="ARBA00022840"/>
    </source>
</evidence>
<dbReference type="Pfam" id="PF00097">
    <property type="entry name" value="zf-C3HC4"/>
    <property type="match status" value="1"/>
</dbReference>
<dbReference type="GO" id="GO:0004386">
    <property type="term" value="F:helicase activity"/>
    <property type="evidence" value="ECO:0007669"/>
    <property type="project" value="UniProtKB-KW"/>
</dbReference>
<feature type="domain" description="Helicase C-terminal" evidence="17">
    <location>
        <begin position="959"/>
        <end position="1110"/>
    </location>
</feature>
<dbReference type="InterPro" id="IPR018957">
    <property type="entry name" value="Znf_C3HC4_RING-type"/>
</dbReference>
<dbReference type="InterPro" id="IPR000330">
    <property type="entry name" value="SNF2_N"/>
</dbReference>
<evidence type="ECO:0000313" key="19">
    <source>
        <dbReference type="Proteomes" id="UP000683000"/>
    </source>
</evidence>
<dbReference type="InterPro" id="IPR027417">
    <property type="entry name" value="P-loop_NTPase"/>
</dbReference>
<evidence type="ECO:0000256" key="3">
    <source>
        <dbReference type="ARBA" id="ARBA00022723"/>
    </source>
</evidence>
<keyword evidence="19" id="KW-1185">Reference proteome</keyword>
<feature type="domain" description="RING-type" evidence="15">
    <location>
        <begin position="864"/>
        <end position="909"/>
    </location>
</feature>
<dbReference type="Gene3D" id="3.30.40.10">
    <property type="entry name" value="Zinc/RING finger domain, C3HC4 (zinc finger)"/>
    <property type="match status" value="1"/>
</dbReference>
<dbReference type="SUPFAM" id="SSF52540">
    <property type="entry name" value="P-loop containing nucleoside triphosphate hydrolases"/>
    <property type="match status" value="2"/>
</dbReference>
<reference evidence="18" key="1">
    <citation type="submission" date="2021-03" db="EMBL/GenBank/DDBJ databases">
        <title>Evolutionary innovations through gain and loss of genes in the ectomycorrhizal Boletales.</title>
        <authorList>
            <person name="Wu G."/>
            <person name="Miyauchi S."/>
            <person name="Morin E."/>
            <person name="Yang Z.-L."/>
            <person name="Xu J."/>
            <person name="Martin F.M."/>
        </authorList>
    </citation>
    <scope>NUCLEOTIDE SEQUENCE</scope>
    <source>
        <strain evidence="18">BR01</strain>
    </source>
</reference>
<dbReference type="CDD" id="cd18008">
    <property type="entry name" value="DEXDc_SHPRH-like"/>
    <property type="match status" value="1"/>
</dbReference>
<accession>A0A8I3A882</accession>
<keyword evidence="5" id="KW-0227">DNA damage</keyword>
<evidence type="ECO:0000256" key="8">
    <source>
        <dbReference type="ARBA" id="ARBA00022806"/>
    </source>
</evidence>
<name>A0A8I3A882_9AGAM</name>
<dbReference type="GO" id="GO:0008270">
    <property type="term" value="F:zinc ion binding"/>
    <property type="evidence" value="ECO:0007669"/>
    <property type="project" value="UniProtKB-KW"/>
</dbReference>
<evidence type="ECO:0000259" key="15">
    <source>
        <dbReference type="PROSITE" id="PS50089"/>
    </source>
</evidence>
<evidence type="ECO:0000313" key="18">
    <source>
        <dbReference type="EMBL" id="KAG6375518.1"/>
    </source>
</evidence>
<evidence type="ECO:0000259" key="16">
    <source>
        <dbReference type="PROSITE" id="PS51192"/>
    </source>
</evidence>
<evidence type="ECO:0000256" key="14">
    <source>
        <dbReference type="SAM" id="MobiDB-lite"/>
    </source>
</evidence>
<dbReference type="Gene3D" id="3.40.50.10810">
    <property type="entry name" value="Tandem AAA-ATPase domain"/>
    <property type="match status" value="1"/>
</dbReference>
<dbReference type="Proteomes" id="UP000683000">
    <property type="component" value="Unassembled WGS sequence"/>
</dbReference>
<dbReference type="SMART" id="SM00184">
    <property type="entry name" value="RING"/>
    <property type="match status" value="1"/>
</dbReference>
<feature type="region of interest" description="Disordered" evidence="14">
    <location>
        <begin position="93"/>
        <end position="156"/>
    </location>
</feature>
<gene>
    <name evidence="18" type="ORF">JVT61DRAFT_3077</name>
</gene>
<feature type="region of interest" description="Disordered" evidence="14">
    <location>
        <begin position="343"/>
        <end position="372"/>
    </location>
</feature>
<keyword evidence="9" id="KW-0862">Zinc</keyword>
<dbReference type="GO" id="GO:0016818">
    <property type="term" value="F:hydrolase activity, acting on acid anhydrides, in phosphorus-containing anhydrides"/>
    <property type="evidence" value="ECO:0007669"/>
    <property type="project" value="InterPro"/>
</dbReference>
<dbReference type="InterPro" id="IPR001841">
    <property type="entry name" value="Znf_RING"/>
</dbReference>
<dbReference type="GO" id="GO:0005634">
    <property type="term" value="C:nucleus"/>
    <property type="evidence" value="ECO:0007669"/>
    <property type="project" value="UniProtKB-SubCell"/>
</dbReference>
<evidence type="ECO:0000256" key="2">
    <source>
        <dbReference type="ARBA" id="ARBA00007025"/>
    </source>
</evidence>
<dbReference type="PROSITE" id="PS51194">
    <property type="entry name" value="HELICASE_CTER"/>
    <property type="match status" value="1"/>
</dbReference>
<feature type="compositionally biased region" description="Basic residues" evidence="14">
    <location>
        <begin position="360"/>
        <end position="371"/>
    </location>
</feature>
<comment type="caution">
    <text evidence="18">The sequence shown here is derived from an EMBL/GenBank/DDBJ whole genome shotgun (WGS) entry which is preliminary data.</text>
</comment>
<dbReference type="SMART" id="SM00490">
    <property type="entry name" value="HELICc"/>
    <property type="match status" value="1"/>
</dbReference>
<evidence type="ECO:0000256" key="5">
    <source>
        <dbReference type="ARBA" id="ARBA00022763"/>
    </source>
</evidence>
<feature type="region of interest" description="Disordered" evidence="14">
    <location>
        <begin position="1"/>
        <end position="22"/>
    </location>
</feature>
<keyword evidence="4" id="KW-0547">Nucleotide-binding</keyword>
<evidence type="ECO:0000256" key="7">
    <source>
        <dbReference type="ARBA" id="ARBA00022801"/>
    </source>
</evidence>
<dbReference type="PANTHER" id="PTHR45626:SF22">
    <property type="entry name" value="DNA REPAIR PROTEIN RAD5"/>
    <property type="match status" value="1"/>
</dbReference>
<proteinExistence type="inferred from homology"/>
<keyword evidence="7" id="KW-0378">Hydrolase</keyword>
<dbReference type="Gene3D" id="3.40.50.300">
    <property type="entry name" value="P-loop containing nucleotide triphosphate hydrolases"/>
    <property type="match status" value="2"/>
</dbReference>
<feature type="compositionally biased region" description="Polar residues" evidence="14">
    <location>
        <begin position="127"/>
        <end position="136"/>
    </location>
</feature>
<sequence length="1130" mass="126020">MGGTALFFTDPDDLDASGAPAENVQHSGDVAVDGDLARSTQPDITLISPQQIREKRLFLPDSDDEDVPTFEAPLNSIAAMTLLATAAADDSESDFELPSVEEVPRASSVSSMSSVVSRDSSPPLPPQTTIRSSSPPTKRRRLSLSTQPKPATKSDGIYLGTLLVPNAWSTVKGKGYIQPGDEVMIERDTPEDTSAAGTSVKGKKKKQLTLKSMLKSQPVKNVKRKTDTIVRLTNKGGFEFGRLPQDIAGWVSKLLDMGLINFKGSTMIDCPPALYSGADMIVSLSVYMSAPAFKPVNASDASTHPKAMFGQGKETDEEQSLRGRKTALLALFDAVNLRPRTGARALNNDQISDGDERQSGKRAQKPVGTKKTRTEVVGDGEEIEVEEGEELSDNQLDLIYRKAQQHDQAMKEMDPSPTFTLTLRGYQKQALTWMHSMESGEVSAREATSMHPLWSEYVFPAEPYNGLIDLTEDDKPFYFNPFSGELSLDFPKVERRLKVGMGKTIMISALIHTNKGPEPVNDDSKESTRGRQLRLDNAFRAIPINHTKRPTKGPSATLVVAPTSLLLQWSEELERSSAPGSVRVIVWHGQNRLDLDALETEEDTGIPIVITSYGVLASEHSKFEKSNGQSSVYQIEWMRVVLDEAHHCKSRTSKTARAVYALRARRRWAATGTPIVNRLEDLHSLLKFLDYTPWSSYAFFRSFITLPFLARDPKAIEIVQVILESILLRREKNMRDSDGKRIVELPPKEVTIETLHFSTAEQKIYDSIYDTAKRNFDQLNAKGLVGKNYTHILAMLMRLRRAVLHPDLVVDPKEEANEPSLGPKCMEIDAFIHDVAERQISDTSNSSFAKNVLSNLAAPETDECPICLDVMETPVIIPQCLHRCCKDCIVCYITACIERNEEGRCPSCSRGPIKENELIEVLRPKTEDEMKTTPVTETIAAPEVELLRNNFRSSTKLDALVQNLRRLRDQDPYFRAIVFSQFTSFLSLISTALDCEHLAWYRFDGSMDMKKRGAAIAEFRQNERKPKVLIISLKAGGVGLNLTCANHVFMMDCWWNAAIENQAIDRVHRIGQEKTVYVKHFIIKNTIEGNILEIQKRKTAIVKEAFRGTNKSGKADSESLENLKLIFGDH</sequence>
<dbReference type="AlphaFoldDB" id="A0A8I3A882"/>
<dbReference type="InterPro" id="IPR049730">
    <property type="entry name" value="SNF2/RAD54-like_C"/>
</dbReference>
<dbReference type="GO" id="GO:0008094">
    <property type="term" value="F:ATP-dependent activity, acting on DNA"/>
    <property type="evidence" value="ECO:0007669"/>
    <property type="project" value="TreeGrafter"/>
</dbReference>
<keyword evidence="3" id="KW-0479">Metal-binding</keyword>
<feature type="compositionally biased region" description="Low complexity" evidence="14">
    <location>
        <begin position="105"/>
        <end position="121"/>
    </location>
</feature>
<evidence type="ECO:0000256" key="13">
    <source>
        <dbReference type="PROSITE-ProRule" id="PRU00175"/>
    </source>
</evidence>
<dbReference type="Pfam" id="PF00271">
    <property type="entry name" value="Helicase_C"/>
    <property type="match status" value="1"/>
</dbReference>
<keyword evidence="12" id="KW-0539">Nucleus</keyword>
<dbReference type="PROSITE" id="PS51192">
    <property type="entry name" value="HELICASE_ATP_BIND_1"/>
    <property type="match status" value="1"/>
</dbReference>
<keyword evidence="10" id="KW-0067">ATP-binding</keyword>
<dbReference type="SUPFAM" id="SSF57850">
    <property type="entry name" value="RING/U-box"/>
    <property type="match status" value="1"/>
</dbReference>
<dbReference type="Pfam" id="PF08797">
    <property type="entry name" value="HIRAN"/>
    <property type="match status" value="1"/>
</dbReference>
<dbReference type="Pfam" id="PF00176">
    <property type="entry name" value="SNF2-rel_dom"/>
    <property type="match status" value="1"/>
</dbReference>
<comment type="subcellular location">
    <subcellularLocation>
        <location evidence="1">Nucleus</location>
    </subcellularLocation>
</comment>
<dbReference type="SMART" id="SM00487">
    <property type="entry name" value="DEXDc"/>
    <property type="match status" value="1"/>
</dbReference>
<dbReference type="SMART" id="SM00910">
    <property type="entry name" value="HIRAN"/>
    <property type="match status" value="1"/>
</dbReference>
<dbReference type="GO" id="GO:0005524">
    <property type="term" value="F:ATP binding"/>
    <property type="evidence" value="ECO:0007669"/>
    <property type="project" value="UniProtKB-KW"/>
</dbReference>
<comment type="similarity">
    <text evidence="2">Belongs to the SNF2/RAD54 helicase family.</text>
</comment>
<dbReference type="CDD" id="cd18793">
    <property type="entry name" value="SF2_C_SNF"/>
    <property type="match status" value="1"/>
</dbReference>
<evidence type="ECO:0000256" key="12">
    <source>
        <dbReference type="ARBA" id="ARBA00023242"/>
    </source>
</evidence>
<dbReference type="EMBL" id="JAGFBS010000014">
    <property type="protein sequence ID" value="KAG6375518.1"/>
    <property type="molecule type" value="Genomic_DNA"/>
</dbReference>
<dbReference type="PROSITE" id="PS50089">
    <property type="entry name" value="ZF_RING_2"/>
    <property type="match status" value="1"/>
</dbReference>
<evidence type="ECO:0000256" key="11">
    <source>
        <dbReference type="ARBA" id="ARBA00023204"/>
    </source>
</evidence>
<feature type="domain" description="Helicase ATP-binding" evidence="16">
    <location>
        <begin position="541"/>
        <end position="692"/>
    </location>
</feature>
<evidence type="ECO:0000256" key="1">
    <source>
        <dbReference type="ARBA" id="ARBA00004123"/>
    </source>
</evidence>
<dbReference type="InterPro" id="IPR014905">
    <property type="entry name" value="HIRAN"/>
</dbReference>
<dbReference type="InterPro" id="IPR013083">
    <property type="entry name" value="Znf_RING/FYVE/PHD"/>
</dbReference>
<dbReference type="PANTHER" id="PTHR45626">
    <property type="entry name" value="TRANSCRIPTION TERMINATION FACTOR 2-RELATED"/>
    <property type="match status" value="1"/>
</dbReference>
<organism evidence="18 19">
    <name type="scientific">Boletus reticuloceps</name>
    <dbReference type="NCBI Taxonomy" id="495285"/>
    <lineage>
        <taxon>Eukaryota</taxon>
        <taxon>Fungi</taxon>
        <taxon>Dikarya</taxon>
        <taxon>Basidiomycota</taxon>
        <taxon>Agaricomycotina</taxon>
        <taxon>Agaricomycetes</taxon>
        <taxon>Agaricomycetidae</taxon>
        <taxon>Boletales</taxon>
        <taxon>Boletineae</taxon>
        <taxon>Boletaceae</taxon>
        <taxon>Boletoideae</taxon>
        <taxon>Boletus</taxon>
    </lineage>
</organism>
<evidence type="ECO:0000256" key="4">
    <source>
        <dbReference type="ARBA" id="ARBA00022741"/>
    </source>
</evidence>
<protein>
    <submittedName>
        <fullName evidence="18">DNA repair protein RAD5</fullName>
    </submittedName>
</protein>
<dbReference type="InterPro" id="IPR038718">
    <property type="entry name" value="SNF2-like_sf"/>
</dbReference>
<evidence type="ECO:0000259" key="17">
    <source>
        <dbReference type="PROSITE" id="PS51194"/>
    </source>
</evidence>
<dbReference type="InterPro" id="IPR001650">
    <property type="entry name" value="Helicase_C-like"/>
</dbReference>
<dbReference type="GO" id="GO:0006281">
    <property type="term" value="P:DNA repair"/>
    <property type="evidence" value="ECO:0007669"/>
    <property type="project" value="UniProtKB-KW"/>
</dbReference>
<keyword evidence="8" id="KW-0347">Helicase</keyword>
<keyword evidence="6 13" id="KW-0863">Zinc-finger</keyword>
<dbReference type="GO" id="GO:0003676">
    <property type="term" value="F:nucleic acid binding"/>
    <property type="evidence" value="ECO:0007669"/>
    <property type="project" value="InterPro"/>
</dbReference>
<evidence type="ECO:0000256" key="6">
    <source>
        <dbReference type="ARBA" id="ARBA00022771"/>
    </source>
</evidence>
<dbReference type="OrthoDB" id="448448at2759"/>
<dbReference type="InterPro" id="IPR050628">
    <property type="entry name" value="SNF2_RAD54_helicase_TF"/>
</dbReference>
<keyword evidence="11" id="KW-0234">DNA repair</keyword>